<comment type="caution">
    <text evidence="2">The sequence shown here is derived from an EMBL/GenBank/DDBJ whole genome shotgun (WGS) entry which is preliminary data.</text>
</comment>
<evidence type="ECO:0000313" key="3">
    <source>
        <dbReference type="EMBL" id="GFC93978.1"/>
    </source>
</evidence>
<feature type="compositionally biased region" description="Polar residues" evidence="1">
    <location>
        <begin position="1"/>
        <end position="18"/>
    </location>
</feature>
<evidence type="ECO:0000256" key="1">
    <source>
        <dbReference type="SAM" id="MobiDB-lite"/>
    </source>
</evidence>
<feature type="non-terminal residue" evidence="2">
    <location>
        <position position="1"/>
    </location>
</feature>
<dbReference type="EMBL" id="BKCJ011128466">
    <property type="protein sequence ID" value="GFC90846.1"/>
    <property type="molecule type" value="Genomic_DNA"/>
</dbReference>
<evidence type="ECO:0000313" key="2">
    <source>
        <dbReference type="EMBL" id="GFC90846.1"/>
    </source>
</evidence>
<name>A0A699S0E0_TANCI</name>
<accession>A0A699S0E0</accession>
<gene>
    <name evidence="2" type="ORF">Tci_862816</name>
    <name evidence="3" type="ORF">Tci_865948</name>
</gene>
<feature type="region of interest" description="Disordered" evidence="1">
    <location>
        <begin position="1"/>
        <end position="43"/>
    </location>
</feature>
<protein>
    <submittedName>
        <fullName evidence="2">Uncharacterized protein</fullName>
    </submittedName>
</protein>
<reference evidence="2" key="1">
    <citation type="journal article" date="2019" name="Sci. Rep.">
        <title>Draft genome of Tanacetum cinerariifolium, the natural source of mosquito coil.</title>
        <authorList>
            <person name="Yamashiro T."/>
            <person name="Shiraishi A."/>
            <person name="Satake H."/>
            <person name="Nakayama K."/>
        </authorList>
    </citation>
    <scope>NUCLEOTIDE SEQUENCE</scope>
</reference>
<organism evidence="2">
    <name type="scientific">Tanacetum cinerariifolium</name>
    <name type="common">Dalmatian daisy</name>
    <name type="synonym">Chrysanthemum cinerariifolium</name>
    <dbReference type="NCBI Taxonomy" id="118510"/>
    <lineage>
        <taxon>Eukaryota</taxon>
        <taxon>Viridiplantae</taxon>
        <taxon>Streptophyta</taxon>
        <taxon>Embryophyta</taxon>
        <taxon>Tracheophyta</taxon>
        <taxon>Spermatophyta</taxon>
        <taxon>Magnoliopsida</taxon>
        <taxon>eudicotyledons</taxon>
        <taxon>Gunneridae</taxon>
        <taxon>Pentapetalae</taxon>
        <taxon>asterids</taxon>
        <taxon>campanulids</taxon>
        <taxon>Asterales</taxon>
        <taxon>Asteraceae</taxon>
        <taxon>Asteroideae</taxon>
        <taxon>Anthemideae</taxon>
        <taxon>Anthemidinae</taxon>
        <taxon>Tanacetum</taxon>
    </lineage>
</organism>
<dbReference type="EMBL" id="BKCJ011146366">
    <property type="protein sequence ID" value="GFC93978.1"/>
    <property type="molecule type" value="Genomic_DNA"/>
</dbReference>
<proteinExistence type="predicted"/>
<sequence>MGESETQPKVSDHVNSILNKIKDASKPSSSNSGYGDGNKDNVISPSMLKKWDVINEFDTTDDEAGFTSFSTSAGGGNQLEDVDSDFYEGYEDQVVDLHGALKEYRDFMLSMSGRK</sequence>
<dbReference type="AlphaFoldDB" id="A0A699S0E0"/>